<protein>
    <submittedName>
        <fullName evidence="4">Uncharacterized protein</fullName>
    </submittedName>
</protein>
<evidence type="ECO:0000313" key="5">
    <source>
        <dbReference type="Proteomes" id="UP000008022"/>
    </source>
</evidence>
<feature type="compositionally biased region" description="Basic and acidic residues" evidence="1">
    <location>
        <begin position="289"/>
        <end position="311"/>
    </location>
</feature>
<dbReference type="STRING" id="4529.A0A0E0PU57"/>
<name>A0A0E0PU57_ORYRU</name>
<dbReference type="AlphaFoldDB" id="A0A0E0PU57"/>
<dbReference type="Gene3D" id="1.10.10.60">
    <property type="entry name" value="Homeodomain-like"/>
    <property type="match status" value="1"/>
</dbReference>
<reference evidence="4" key="2">
    <citation type="submission" date="2015-06" db="UniProtKB">
        <authorList>
            <consortium name="EnsemblPlants"/>
        </authorList>
    </citation>
    <scope>IDENTIFICATION</scope>
</reference>
<feature type="region of interest" description="Disordered" evidence="1">
    <location>
        <begin position="284"/>
        <end position="313"/>
    </location>
</feature>
<organism evidence="4 5">
    <name type="scientific">Oryza rufipogon</name>
    <name type="common">Brownbeard rice</name>
    <name type="synonym">Asian wild rice</name>
    <dbReference type="NCBI Taxonomy" id="4529"/>
    <lineage>
        <taxon>Eukaryota</taxon>
        <taxon>Viridiplantae</taxon>
        <taxon>Streptophyta</taxon>
        <taxon>Embryophyta</taxon>
        <taxon>Tracheophyta</taxon>
        <taxon>Spermatophyta</taxon>
        <taxon>Magnoliopsida</taxon>
        <taxon>Liliopsida</taxon>
        <taxon>Poales</taxon>
        <taxon>Poaceae</taxon>
        <taxon>BOP clade</taxon>
        <taxon>Oryzoideae</taxon>
        <taxon>Oryzeae</taxon>
        <taxon>Oryzinae</taxon>
        <taxon>Oryza</taxon>
    </lineage>
</organism>
<feature type="region of interest" description="Disordered" evidence="1">
    <location>
        <begin position="407"/>
        <end position="437"/>
    </location>
</feature>
<sequence>MEWTAAELAEARSVIARVSDAYNSGVGSSSSACDTKHDRIMRELQARFPSRTMVQVIDLYVNLTVETAAQPQDAGSAGDAAAVVHPTFAGGMPVVNNNDGMVHGGAAMEVGAVAVNGGDGEVVNPDNADDDVLWTDYEHRLFLTGMRVYGRGDWRNISRYFVRSKTPEQISMYADNYFHMMEIAAAMEADGGDDDDGHHEINNNNNNLGGGQLHAVVGAVGHGPGAGHIAPATPSNNNTAAAAVNNNVDTPFWVPLLYNPEIEQRMMEMQAQSQKAWDDQQMKMAEAATPKEEGAADKHGVDGGGDGRGEEPAAAQPQYFDAGAVVDPTFDFFIDHNNFLGMPPPPVQQADDHAMNNVVADASMNYFYGGGAMVFGGGAPMGETVEQAAPPVPAPVAVAPVVMNRDDDEVNNQGGRRHRAAPTNTTRRFWTTEEHSSIRSRSRSRSSLCSISIAMEWTAAEMDEARSIIARLTNAYDSGTLVAGAGNGDTRHDRIVRELQAWLPWRTMDQLIGLYIELMAEEPAAAQPQYFDAGAVVEPYVRLLQTTTTTSSACRRRRFNKLMTIT</sequence>
<keyword evidence="5" id="KW-1185">Reference proteome</keyword>
<proteinExistence type="predicted"/>
<dbReference type="SMART" id="SM00717">
    <property type="entry name" value="SANT"/>
    <property type="match status" value="1"/>
</dbReference>
<dbReference type="Pfam" id="PF23671">
    <property type="entry name" value="HTH_70"/>
    <property type="match status" value="2"/>
</dbReference>
<dbReference type="PANTHER" id="PTHR44042">
    <property type="entry name" value="DUPLICATED HOMEODOMAIN-LIKE SUPERFAMILY PROTEIN-RELATED"/>
    <property type="match status" value="1"/>
</dbReference>
<dbReference type="InterPro" id="IPR001005">
    <property type="entry name" value="SANT/Myb"/>
</dbReference>
<dbReference type="Pfam" id="PF00249">
    <property type="entry name" value="Myb_DNA-binding"/>
    <property type="match status" value="1"/>
</dbReference>
<dbReference type="Proteomes" id="UP000008022">
    <property type="component" value="Unassembled WGS sequence"/>
</dbReference>
<dbReference type="InterPro" id="IPR017884">
    <property type="entry name" value="SANT_dom"/>
</dbReference>
<dbReference type="eggNOG" id="KOG0724">
    <property type="taxonomic scope" value="Eukaryota"/>
</dbReference>
<evidence type="ECO:0000256" key="1">
    <source>
        <dbReference type="SAM" id="MobiDB-lite"/>
    </source>
</evidence>
<dbReference type="PROSITE" id="PS50090">
    <property type="entry name" value="MYB_LIKE"/>
    <property type="match status" value="1"/>
</dbReference>
<reference evidence="5" key="1">
    <citation type="submission" date="2013-06" db="EMBL/GenBank/DDBJ databases">
        <authorList>
            <person name="Zhao Q."/>
        </authorList>
    </citation>
    <scope>NUCLEOTIDE SEQUENCE</scope>
    <source>
        <strain evidence="5">cv. W1943</strain>
    </source>
</reference>
<dbReference type="EnsemblPlants" id="ORUFI06G04930.1">
    <property type="protein sequence ID" value="ORUFI06G04930.1"/>
    <property type="gene ID" value="ORUFI06G04930"/>
</dbReference>
<evidence type="ECO:0000259" key="3">
    <source>
        <dbReference type="PROSITE" id="PS51293"/>
    </source>
</evidence>
<dbReference type="PANTHER" id="PTHR44042:SF11">
    <property type="entry name" value="OS06G0173800 PROTEIN"/>
    <property type="match status" value="1"/>
</dbReference>
<evidence type="ECO:0000313" key="4">
    <source>
        <dbReference type="EnsemblPlants" id="ORUFI06G04930.1"/>
    </source>
</evidence>
<dbReference type="InterPro" id="IPR056195">
    <property type="entry name" value="HTH_70"/>
</dbReference>
<dbReference type="SUPFAM" id="SSF46689">
    <property type="entry name" value="Homeodomain-like"/>
    <property type="match status" value="1"/>
</dbReference>
<evidence type="ECO:0000259" key="2">
    <source>
        <dbReference type="PROSITE" id="PS50090"/>
    </source>
</evidence>
<dbReference type="CDD" id="cd00167">
    <property type="entry name" value="SANT"/>
    <property type="match status" value="1"/>
</dbReference>
<dbReference type="HOGENOM" id="CLU_434387_0_0_1"/>
<accession>A0A0E0PU57</accession>
<dbReference type="Gramene" id="ORUFI06G04930.1">
    <property type="protein sequence ID" value="ORUFI06G04930.1"/>
    <property type="gene ID" value="ORUFI06G04930"/>
</dbReference>
<dbReference type="InterPro" id="IPR009057">
    <property type="entry name" value="Homeodomain-like_sf"/>
</dbReference>
<dbReference type="PROSITE" id="PS51293">
    <property type="entry name" value="SANT"/>
    <property type="match status" value="1"/>
</dbReference>
<feature type="domain" description="SANT" evidence="3">
    <location>
        <begin position="129"/>
        <end position="181"/>
    </location>
</feature>
<feature type="domain" description="Myb-like" evidence="2">
    <location>
        <begin position="134"/>
        <end position="178"/>
    </location>
</feature>